<reference evidence="3" key="1">
    <citation type="submission" date="2024-07" db="EMBL/GenBank/DDBJ databases">
        <title>Two chromosome-level genome assemblies of Korean endemic species Abeliophyllum distichum and Forsythia ovata (Oleaceae).</title>
        <authorList>
            <person name="Jang H."/>
        </authorList>
    </citation>
    <scope>NUCLEOTIDE SEQUENCE [LARGE SCALE GENOMIC DNA]</scope>
</reference>
<dbReference type="Proteomes" id="UP001604277">
    <property type="component" value="Unassembled WGS sequence"/>
</dbReference>
<feature type="transmembrane region" description="Helical" evidence="1">
    <location>
        <begin position="29"/>
        <end position="50"/>
    </location>
</feature>
<protein>
    <submittedName>
        <fullName evidence="2">Uncharacterized protein</fullName>
    </submittedName>
</protein>
<accession>A0ABD1WSC6</accession>
<name>A0ABD1WSC6_9LAMI</name>
<keyword evidence="1" id="KW-0812">Transmembrane</keyword>
<sequence length="126" mass="14471">MSATKVIEGDSPMVKFGSTIKNLVLVSGFWFLVFWCFLYSGFLVSHAFWFSGVSYDFILKIFRSTTEERLYEFKKACCGRCFHISKVTKVMARMASADMMCVGPKFIPEKFTGIIRCIQRALSIRM</sequence>
<proteinExistence type="predicted"/>
<evidence type="ECO:0000313" key="2">
    <source>
        <dbReference type="EMBL" id="KAL2552482.1"/>
    </source>
</evidence>
<keyword evidence="1" id="KW-0472">Membrane</keyword>
<dbReference type="AlphaFoldDB" id="A0ABD1WSC6"/>
<keyword evidence="3" id="KW-1185">Reference proteome</keyword>
<keyword evidence="1" id="KW-1133">Transmembrane helix</keyword>
<gene>
    <name evidence="2" type="ORF">Fot_06101</name>
</gene>
<dbReference type="EMBL" id="JBFOLJ010000002">
    <property type="protein sequence ID" value="KAL2552482.1"/>
    <property type="molecule type" value="Genomic_DNA"/>
</dbReference>
<organism evidence="2 3">
    <name type="scientific">Forsythia ovata</name>
    <dbReference type="NCBI Taxonomy" id="205694"/>
    <lineage>
        <taxon>Eukaryota</taxon>
        <taxon>Viridiplantae</taxon>
        <taxon>Streptophyta</taxon>
        <taxon>Embryophyta</taxon>
        <taxon>Tracheophyta</taxon>
        <taxon>Spermatophyta</taxon>
        <taxon>Magnoliopsida</taxon>
        <taxon>eudicotyledons</taxon>
        <taxon>Gunneridae</taxon>
        <taxon>Pentapetalae</taxon>
        <taxon>asterids</taxon>
        <taxon>lamiids</taxon>
        <taxon>Lamiales</taxon>
        <taxon>Oleaceae</taxon>
        <taxon>Forsythieae</taxon>
        <taxon>Forsythia</taxon>
    </lineage>
</organism>
<comment type="caution">
    <text evidence="2">The sequence shown here is derived from an EMBL/GenBank/DDBJ whole genome shotgun (WGS) entry which is preliminary data.</text>
</comment>
<evidence type="ECO:0000256" key="1">
    <source>
        <dbReference type="SAM" id="Phobius"/>
    </source>
</evidence>
<evidence type="ECO:0000313" key="3">
    <source>
        <dbReference type="Proteomes" id="UP001604277"/>
    </source>
</evidence>